<dbReference type="PaxDb" id="3635-A0A1U8JWW7"/>
<keyword evidence="4 7" id="KW-0812">Transmembrane</keyword>
<feature type="transmembrane region" description="Helical" evidence="7">
    <location>
        <begin position="27"/>
        <end position="51"/>
    </location>
</feature>
<dbReference type="NCBIfam" id="TIGR01569">
    <property type="entry name" value="A_tha_TIGR01569"/>
    <property type="match status" value="1"/>
</dbReference>
<proteinExistence type="inferred from homology"/>
<dbReference type="InterPro" id="IPR006702">
    <property type="entry name" value="CASP_dom"/>
</dbReference>
<evidence type="ECO:0000313" key="10">
    <source>
        <dbReference type="RefSeq" id="XP_016694772.2"/>
    </source>
</evidence>
<accession>A0A1U8JWW7</accession>
<comment type="subunit">
    <text evidence="7">Homodimer and heterodimers.</text>
</comment>
<dbReference type="Proteomes" id="UP000818029">
    <property type="component" value="Chromosome D11"/>
</dbReference>
<name>A0A1U8JWW7_GOSHI</name>
<evidence type="ECO:0000256" key="1">
    <source>
        <dbReference type="ARBA" id="ARBA00004651"/>
    </source>
</evidence>
<dbReference type="STRING" id="3635.A0A1U8JWW7"/>
<feature type="domain" description="Casparian strip membrane protein" evidence="8">
    <location>
        <begin position="2"/>
        <end position="104"/>
    </location>
</feature>
<dbReference type="GO" id="GO:0005886">
    <property type="term" value="C:plasma membrane"/>
    <property type="evidence" value="ECO:0007669"/>
    <property type="project" value="UniProtKB-SubCell"/>
</dbReference>
<comment type="similarity">
    <text evidence="2 7">Belongs to the Casparian strip membrane proteins (CASP) family.</text>
</comment>
<reference evidence="9" key="1">
    <citation type="journal article" date="2020" name="Nat. Genet.">
        <title>Genomic diversifications of five Gossypium allopolyploid species and their impact on cotton improvement.</title>
        <authorList>
            <person name="Chen Z.J."/>
            <person name="Sreedasyam A."/>
            <person name="Ando A."/>
            <person name="Song Q."/>
            <person name="De Santiago L.M."/>
            <person name="Hulse-Kemp A.M."/>
            <person name="Ding M."/>
            <person name="Ye W."/>
            <person name="Kirkbride R.C."/>
            <person name="Jenkins J."/>
            <person name="Plott C."/>
            <person name="Lovell J."/>
            <person name="Lin Y.M."/>
            <person name="Vaughn R."/>
            <person name="Liu B."/>
            <person name="Simpson S."/>
            <person name="Scheffler B.E."/>
            <person name="Wen L."/>
            <person name="Saski C.A."/>
            <person name="Grover C.E."/>
            <person name="Hu G."/>
            <person name="Conover J.L."/>
            <person name="Carlson J.W."/>
            <person name="Shu S."/>
            <person name="Boston L.B."/>
            <person name="Williams M."/>
            <person name="Peterson D.G."/>
            <person name="McGee K."/>
            <person name="Jones D.C."/>
            <person name="Wendel J.F."/>
            <person name="Stelly D.M."/>
            <person name="Grimwood J."/>
            <person name="Schmutz J."/>
        </authorList>
    </citation>
    <scope>NUCLEOTIDE SEQUENCE [LARGE SCALE GENOMIC DNA]</scope>
    <source>
        <strain evidence="9">cv. TM-1</strain>
    </source>
</reference>
<dbReference type="KEGG" id="ghi:107911470"/>
<evidence type="ECO:0000256" key="2">
    <source>
        <dbReference type="ARBA" id="ARBA00007651"/>
    </source>
</evidence>
<organism evidence="9 10">
    <name type="scientific">Gossypium hirsutum</name>
    <name type="common">Upland cotton</name>
    <name type="synonym">Gossypium mexicanum</name>
    <dbReference type="NCBI Taxonomy" id="3635"/>
    <lineage>
        <taxon>Eukaryota</taxon>
        <taxon>Viridiplantae</taxon>
        <taxon>Streptophyta</taxon>
        <taxon>Embryophyta</taxon>
        <taxon>Tracheophyta</taxon>
        <taxon>Spermatophyta</taxon>
        <taxon>Magnoliopsida</taxon>
        <taxon>eudicotyledons</taxon>
        <taxon>Gunneridae</taxon>
        <taxon>Pentapetalae</taxon>
        <taxon>rosids</taxon>
        <taxon>malvids</taxon>
        <taxon>Malvales</taxon>
        <taxon>Malvaceae</taxon>
        <taxon>Malvoideae</taxon>
        <taxon>Gossypium</taxon>
    </lineage>
</organism>
<evidence type="ECO:0000256" key="5">
    <source>
        <dbReference type="ARBA" id="ARBA00022989"/>
    </source>
</evidence>
<keyword evidence="9" id="KW-1185">Reference proteome</keyword>
<dbReference type="RefSeq" id="XP_016694772.2">
    <property type="nucleotide sequence ID" value="XM_016839283.2"/>
</dbReference>
<sequence length="121" mass="13218">MIAITTAFAATWTTVTSKETGSYSSAFKFLAFANAFTCGFALLFLSFVFFFGRHGLNPTNHLLFLHDMFLMSLMLSGVAAGTAFGYLGRRGYSHTGWSQTCNPSKVTTSMCPILLTMLCPK</sequence>
<protein>
    <recommendedName>
        <fullName evidence="7">CASP-like protein</fullName>
    </recommendedName>
</protein>
<dbReference type="Pfam" id="PF04535">
    <property type="entry name" value="CASP_dom"/>
    <property type="match status" value="1"/>
</dbReference>
<evidence type="ECO:0000256" key="7">
    <source>
        <dbReference type="RuleBase" id="RU361233"/>
    </source>
</evidence>
<keyword evidence="3 7" id="KW-1003">Cell membrane</keyword>
<feature type="transmembrane region" description="Helical" evidence="7">
    <location>
        <begin position="63"/>
        <end position="87"/>
    </location>
</feature>
<gene>
    <name evidence="10" type="primary">LOC107911470</name>
</gene>
<comment type="caution">
    <text evidence="7">Lacks conserved residue(s) required for the propagation of feature annotation.</text>
</comment>
<comment type="subcellular location">
    <subcellularLocation>
        <location evidence="1 7">Cell membrane</location>
        <topology evidence="1 7">Multi-pass membrane protein</topology>
    </subcellularLocation>
</comment>
<keyword evidence="5 7" id="KW-1133">Transmembrane helix</keyword>
<dbReference type="GeneID" id="107911470"/>
<evidence type="ECO:0000313" key="9">
    <source>
        <dbReference type="Proteomes" id="UP000818029"/>
    </source>
</evidence>
<keyword evidence="6 7" id="KW-0472">Membrane</keyword>
<evidence type="ECO:0000256" key="4">
    <source>
        <dbReference type="ARBA" id="ARBA00022692"/>
    </source>
</evidence>
<dbReference type="AlphaFoldDB" id="A0A1U8JWW7"/>
<evidence type="ECO:0000256" key="3">
    <source>
        <dbReference type="ARBA" id="ARBA00022475"/>
    </source>
</evidence>
<evidence type="ECO:0000259" key="8">
    <source>
        <dbReference type="Pfam" id="PF04535"/>
    </source>
</evidence>
<evidence type="ECO:0000256" key="6">
    <source>
        <dbReference type="ARBA" id="ARBA00023136"/>
    </source>
</evidence>
<reference evidence="10" key="2">
    <citation type="submission" date="2025-08" db="UniProtKB">
        <authorList>
            <consortium name="RefSeq"/>
        </authorList>
    </citation>
    <scope>IDENTIFICATION</scope>
</reference>
<dbReference type="InterPro" id="IPR006459">
    <property type="entry name" value="CASP/CASPL"/>
</dbReference>